<dbReference type="GO" id="GO:0070038">
    <property type="term" value="F:rRNA (pseudouridine-N3-)-methyltransferase activity"/>
    <property type="evidence" value="ECO:0007669"/>
    <property type="project" value="UniProtKB-UniRule"/>
</dbReference>
<evidence type="ECO:0000256" key="4">
    <source>
        <dbReference type="ARBA" id="ARBA00038303"/>
    </source>
</evidence>
<dbReference type="InterPro" id="IPR003742">
    <property type="entry name" value="RlmH-like"/>
</dbReference>
<evidence type="ECO:0000256" key="5">
    <source>
        <dbReference type="HAMAP-Rule" id="MF_00658"/>
    </source>
</evidence>
<sequence>MKIVIITVGQPRNQNIAELINEYSKRCRPFMPLEFEHVPEARGASAPEKAIEQESDGLLKRIKNRDYLVLLDEKGEQFTSVAFSQWVYRSIGEVRGRLVFVIGGSHGVAERVKKRSQVKIALSMLTFPHELCLLFLTEQLYRAIAIHEGMSYHH</sequence>
<comment type="subcellular location">
    <subcellularLocation>
        <location evidence="5">Cytoplasm</location>
    </subcellularLocation>
</comment>
<dbReference type="InterPro" id="IPR029026">
    <property type="entry name" value="tRNA_m1G_MTases_N"/>
</dbReference>
<dbReference type="GO" id="GO:0005737">
    <property type="term" value="C:cytoplasm"/>
    <property type="evidence" value="ECO:0007669"/>
    <property type="project" value="UniProtKB-SubCell"/>
</dbReference>
<comment type="function">
    <text evidence="5">Specifically methylates the pseudouridine at position 1915 (m3Psi1915) in 23S rRNA.</text>
</comment>
<feature type="binding site" evidence="5">
    <location>
        <position position="71"/>
    </location>
    <ligand>
        <name>S-adenosyl-L-methionine</name>
        <dbReference type="ChEBI" id="CHEBI:59789"/>
    </ligand>
</feature>
<keyword evidence="1 5" id="KW-0489">Methyltransferase</keyword>
<dbReference type="InterPro" id="IPR029028">
    <property type="entry name" value="Alpha/beta_knot_MTases"/>
</dbReference>
<evidence type="ECO:0000313" key="6">
    <source>
        <dbReference type="EMBL" id="ADE57108.1"/>
    </source>
</evidence>
<feature type="binding site" evidence="5">
    <location>
        <position position="103"/>
    </location>
    <ligand>
        <name>S-adenosyl-L-methionine</name>
        <dbReference type="ChEBI" id="CHEBI:59789"/>
    </ligand>
</feature>
<feature type="binding site" evidence="5">
    <location>
        <begin position="122"/>
        <end position="127"/>
    </location>
    <ligand>
        <name>S-adenosyl-L-methionine</name>
        <dbReference type="ChEBI" id="CHEBI:59789"/>
    </ligand>
</feature>
<dbReference type="OrthoDB" id="9806643at2"/>
<keyword evidence="7" id="KW-1185">Reference proteome</keyword>
<dbReference type="eggNOG" id="COG1576">
    <property type="taxonomic scope" value="Bacteria"/>
</dbReference>
<dbReference type="SUPFAM" id="SSF75217">
    <property type="entry name" value="alpha/beta knot"/>
    <property type="match status" value="1"/>
</dbReference>
<keyword evidence="3 5" id="KW-0949">S-adenosyl-L-methionine</keyword>
<comment type="catalytic activity">
    <reaction evidence="5">
        <text>pseudouridine(1915) in 23S rRNA + S-adenosyl-L-methionine = N(3)-methylpseudouridine(1915) in 23S rRNA + S-adenosyl-L-homocysteine + H(+)</text>
        <dbReference type="Rhea" id="RHEA:42752"/>
        <dbReference type="Rhea" id="RHEA-COMP:10221"/>
        <dbReference type="Rhea" id="RHEA-COMP:10222"/>
        <dbReference type="ChEBI" id="CHEBI:15378"/>
        <dbReference type="ChEBI" id="CHEBI:57856"/>
        <dbReference type="ChEBI" id="CHEBI:59789"/>
        <dbReference type="ChEBI" id="CHEBI:65314"/>
        <dbReference type="ChEBI" id="CHEBI:74486"/>
        <dbReference type="EC" id="2.1.1.177"/>
    </reaction>
</comment>
<dbReference type="Pfam" id="PF02590">
    <property type="entry name" value="SPOUT_MTase"/>
    <property type="match status" value="1"/>
</dbReference>
<protein>
    <recommendedName>
        <fullName evidence="5">Ribosomal RNA large subunit methyltransferase H</fullName>
        <ecNumber evidence="5">2.1.1.177</ecNumber>
    </recommendedName>
    <alternativeName>
        <fullName evidence="5">23S rRNA (pseudouridine1915-N3)-methyltransferase</fullName>
    </alternativeName>
    <alternativeName>
        <fullName evidence="5">23S rRNA m3Psi1915 methyltransferase</fullName>
    </alternativeName>
    <alternativeName>
        <fullName evidence="5">rRNA (pseudouridine-N3-)-methyltransferase RlmH</fullName>
    </alternativeName>
</protein>
<comment type="similarity">
    <text evidence="4 5">Belongs to the RNA methyltransferase RlmH family.</text>
</comment>
<dbReference type="EMBL" id="CP001997">
    <property type="protein sequence ID" value="ADE57108.1"/>
    <property type="molecule type" value="Genomic_DNA"/>
</dbReference>
<dbReference type="Proteomes" id="UP000002366">
    <property type="component" value="Chromosome"/>
</dbReference>
<dbReference type="PIRSF" id="PIRSF004505">
    <property type="entry name" value="MT_bac"/>
    <property type="match status" value="1"/>
</dbReference>
<evidence type="ECO:0000313" key="7">
    <source>
        <dbReference type="Proteomes" id="UP000002366"/>
    </source>
</evidence>
<accession>D5EEX6</accession>
<evidence type="ECO:0000256" key="2">
    <source>
        <dbReference type="ARBA" id="ARBA00022679"/>
    </source>
</evidence>
<dbReference type="STRING" id="572547.Amico_0983"/>
<dbReference type="CDD" id="cd18081">
    <property type="entry name" value="RlmH-like"/>
    <property type="match status" value="1"/>
</dbReference>
<keyword evidence="2 5" id="KW-0808">Transferase</keyword>
<name>D5EEX6_AMICL</name>
<dbReference type="Gene3D" id="3.40.1280.10">
    <property type="match status" value="1"/>
</dbReference>
<evidence type="ECO:0000256" key="3">
    <source>
        <dbReference type="ARBA" id="ARBA00022691"/>
    </source>
</evidence>
<dbReference type="HOGENOM" id="CLU_100552_2_0_0"/>
<proteinExistence type="inferred from homology"/>
<keyword evidence="5" id="KW-0963">Cytoplasm</keyword>
<keyword evidence="5" id="KW-0698">rRNA processing</keyword>
<dbReference type="KEGG" id="aco:Amico_0983"/>
<reference evidence="6 7" key="1">
    <citation type="journal article" date="2010" name="Stand. Genomic Sci.">
        <title>Complete genome sequence of Aminobacterium colombiense type strain (ALA-1).</title>
        <authorList>
            <person name="Chertkov O."/>
            <person name="Sikorski J."/>
            <person name="Brambilla E."/>
            <person name="Lapidus A."/>
            <person name="Copeland A."/>
            <person name="Glavina Del Rio T."/>
            <person name="Nolan M."/>
            <person name="Lucas S."/>
            <person name="Tice H."/>
            <person name="Cheng J.F."/>
            <person name="Han C."/>
            <person name="Detter J.C."/>
            <person name="Bruce D."/>
            <person name="Tapia R."/>
            <person name="Goodwin L."/>
            <person name="Pitluck S."/>
            <person name="Liolios K."/>
            <person name="Ivanova N."/>
            <person name="Mavromatis K."/>
            <person name="Ovchinnikova G."/>
            <person name="Pati A."/>
            <person name="Chen A."/>
            <person name="Palaniappan K."/>
            <person name="Land M."/>
            <person name="Hauser L."/>
            <person name="Chang Y.J."/>
            <person name="Jeffries C.D."/>
            <person name="Spring S."/>
            <person name="Rohde M."/>
            <person name="Goker M."/>
            <person name="Bristow J."/>
            <person name="Eisen J.A."/>
            <person name="Markowitz V."/>
            <person name="Hugenholtz P."/>
            <person name="Kyrpides N.C."/>
            <person name="Klenk H.P."/>
        </authorList>
    </citation>
    <scope>NUCLEOTIDE SEQUENCE [LARGE SCALE GENOMIC DNA]</scope>
    <source>
        <strain evidence="7">DSM 12261 / ALA-1</strain>
    </source>
</reference>
<dbReference type="EC" id="2.1.1.177" evidence="5"/>
<dbReference type="PANTHER" id="PTHR33603:SF1">
    <property type="entry name" value="RIBOSOMAL RNA LARGE SUBUNIT METHYLTRANSFERASE H"/>
    <property type="match status" value="1"/>
</dbReference>
<gene>
    <name evidence="5" type="primary">rlmH</name>
    <name evidence="6" type="ordered locus">Amico_0983</name>
</gene>
<dbReference type="RefSeq" id="WP_013048371.1">
    <property type="nucleotide sequence ID" value="NC_014011.1"/>
</dbReference>
<dbReference type="PANTHER" id="PTHR33603">
    <property type="entry name" value="METHYLTRANSFERASE"/>
    <property type="match status" value="1"/>
</dbReference>
<dbReference type="HAMAP" id="MF_00658">
    <property type="entry name" value="23SrRNA_methyltr_H"/>
    <property type="match status" value="1"/>
</dbReference>
<organism evidence="6 7">
    <name type="scientific">Aminobacterium colombiense (strain DSM 12261 / ALA-1)</name>
    <dbReference type="NCBI Taxonomy" id="572547"/>
    <lineage>
        <taxon>Bacteria</taxon>
        <taxon>Thermotogati</taxon>
        <taxon>Synergistota</taxon>
        <taxon>Synergistia</taxon>
        <taxon>Synergistales</taxon>
        <taxon>Aminobacteriaceae</taxon>
        <taxon>Aminobacterium</taxon>
    </lineage>
</organism>
<dbReference type="AlphaFoldDB" id="D5EEX6"/>
<comment type="subunit">
    <text evidence="5">Homodimer.</text>
</comment>
<evidence type="ECO:0000256" key="1">
    <source>
        <dbReference type="ARBA" id="ARBA00022603"/>
    </source>
</evidence>